<gene>
    <name evidence="1" type="ORF">PHYPA_020273</name>
</gene>
<name>A0A2K1J6M1_PHYPA</name>
<dbReference type="Proteomes" id="UP000006727">
    <property type="component" value="Chromosome 16"/>
</dbReference>
<evidence type="ECO:0000313" key="2">
    <source>
        <dbReference type="EnsemblPlants" id="PAC:32984594.CDS.1"/>
    </source>
</evidence>
<dbReference type="PaxDb" id="3218-PP1S144_68V6.1"/>
<protein>
    <submittedName>
        <fullName evidence="1 2">Uncharacterized protein</fullName>
    </submittedName>
</protein>
<sequence>MCAETSASFMFALISRKEIETLSSEEPHENYLCVTTFDVSTNRWHGSDNTFPPGRHCLTVDSCEGGLVCFPSKTFARDMTQLFFIVVNLLTNDVIELPSLDYWSAFSTTLVQHCVDHRRKRYKVIIVNKACLRSGGSDRADLYNS</sequence>
<dbReference type="Gramene" id="Pp3c16_720V3.1">
    <property type="protein sequence ID" value="PAC:32984594.CDS.1"/>
    <property type="gene ID" value="Pp3c16_720"/>
</dbReference>
<dbReference type="EMBL" id="ABEU02000016">
    <property type="protein sequence ID" value="PNR37166.1"/>
    <property type="molecule type" value="Genomic_DNA"/>
</dbReference>
<reference evidence="2" key="3">
    <citation type="submission" date="2020-12" db="UniProtKB">
        <authorList>
            <consortium name="EnsemblPlants"/>
        </authorList>
    </citation>
    <scope>IDENTIFICATION</scope>
</reference>
<organism evidence="1">
    <name type="scientific">Physcomitrium patens</name>
    <name type="common">Spreading-leaved earth moss</name>
    <name type="synonym">Physcomitrella patens</name>
    <dbReference type="NCBI Taxonomy" id="3218"/>
    <lineage>
        <taxon>Eukaryota</taxon>
        <taxon>Viridiplantae</taxon>
        <taxon>Streptophyta</taxon>
        <taxon>Embryophyta</taxon>
        <taxon>Bryophyta</taxon>
        <taxon>Bryophytina</taxon>
        <taxon>Bryopsida</taxon>
        <taxon>Funariidae</taxon>
        <taxon>Funariales</taxon>
        <taxon>Funariaceae</taxon>
        <taxon>Physcomitrium</taxon>
    </lineage>
</organism>
<keyword evidence="3" id="KW-1185">Reference proteome</keyword>
<reference evidence="1 3" key="2">
    <citation type="journal article" date="2018" name="Plant J.">
        <title>The Physcomitrella patens chromosome-scale assembly reveals moss genome structure and evolution.</title>
        <authorList>
            <person name="Lang D."/>
            <person name="Ullrich K.K."/>
            <person name="Murat F."/>
            <person name="Fuchs J."/>
            <person name="Jenkins J."/>
            <person name="Haas F.B."/>
            <person name="Piednoel M."/>
            <person name="Gundlach H."/>
            <person name="Van Bel M."/>
            <person name="Meyberg R."/>
            <person name="Vives C."/>
            <person name="Morata J."/>
            <person name="Symeonidi A."/>
            <person name="Hiss M."/>
            <person name="Muchero W."/>
            <person name="Kamisugi Y."/>
            <person name="Saleh O."/>
            <person name="Blanc G."/>
            <person name="Decker E.L."/>
            <person name="van Gessel N."/>
            <person name="Grimwood J."/>
            <person name="Hayes R.D."/>
            <person name="Graham S.W."/>
            <person name="Gunter L.E."/>
            <person name="McDaniel S.F."/>
            <person name="Hoernstein S.N.W."/>
            <person name="Larsson A."/>
            <person name="Li F.W."/>
            <person name="Perroud P.F."/>
            <person name="Phillips J."/>
            <person name="Ranjan P."/>
            <person name="Rokshar D.S."/>
            <person name="Rothfels C.J."/>
            <person name="Schneider L."/>
            <person name="Shu S."/>
            <person name="Stevenson D.W."/>
            <person name="Thummler F."/>
            <person name="Tillich M."/>
            <person name="Villarreal Aguilar J.C."/>
            <person name="Widiez T."/>
            <person name="Wong G.K."/>
            <person name="Wymore A."/>
            <person name="Zhang Y."/>
            <person name="Zimmer A.D."/>
            <person name="Quatrano R.S."/>
            <person name="Mayer K.F.X."/>
            <person name="Goodstein D."/>
            <person name="Casacuberta J.M."/>
            <person name="Vandepoele K."/>
            <person name="Reski R."/>
            <person name="Cuming A.C."/>
            <person name="Tuskan G.A."/>
            <person name="Maumus F."/>
            <person name="Salse J."/>
            <person name="Schmutz J."/>
            <person name="Rensing S.A."/>
        </authorList>
    </citation>
    <scope>NUCLEOTIDE SEQUENCE [LARGE SCALE GENOMIC DNA]</scope>
    <source>
        <strain evidence="2 3">cv. Gransden 2004</strain>
    </source>
</reference>
<accession>A0A2K1J6M1</accession>
<evidence type="ECO:0000313" key="3">
    <source>
        <dbReference type="Proteomes" id="UP000006727"/>
    </source>
</evidence>
<proteinExistence type="predicted"/>
<dbReference type="InParanoid" id="A0A2K1J6M1"/>
<dbReference type="AlphaFoldDB" id="A0A2K1J6M1"/>
<reference evidence="1 3" key="1">
    <citation type="journal article" date="2008" name="Science">
        <title>The Physcomitrella genome reveals evolutionary insights into the conquest of land by plants.</title>
        <authorList>
            <person name="Rensing S."/>
            <person name="Lang D."/>
            <person name="Zimmer A."/>
            <person name="Terry A."/>
            <person name="Salamov A."/>
            <person name="Shapiro H."/>
            <person name="Nishiyama T."/>
            <person name="Perroud P.-F."/>
            <person name="Lindquist E."/>
            <person name="Kamisugi Y."/>
            <person name="Tanahashi T."/>
            <person name="Sakakibara K."/>
            <person name="Fujita T."/>
            <person name="Oishi K."/>
            <person name="Shin-I T."/>
            <person name="Kuroki Y."/>
            <person name="Toyoda A."/>
            <person name="Suzuki Y."/>
            <person name="Hashimoto A."/>
            <person name="Yamaguchi K."/>
            <person name="Sugano A."/>
            <person name="Kohara Y."/>
            <person name="Fujiyama A."/>
            <person name="Anterola A."/>
            <person name="Aoki S."/>
            <person name="Ashton N."/>
            <person name="Barbazuk W.B."/>
            <person name="Barker E."/>
            <person name="Bennetzen J."/>
            <person name="Bezanilla M."/>
            <person name="Blankenship R."/>
            <person name="Cho S.H."/>
            <person name="Dutcher S."/>
            <person name="Estelle M."/>
            <person name="Fawcett J.A."/>
            <person name="Gundlach H."/>
            <person name="Hanada K."/>
            <person name="Heyl A."/>
            <person name="Hicks K.A."/>
            <person name="Hugh J."/>
            <person name="Lohr M."/>
            <person name="Mayer K."/>
            <person name="Melkozernov A."/>
            <person name="Murata T."/>
            <person name="Nelson D."/>
            <person name="Pils B."/>
            <person name="Prigge M."/>
            <person name="Reiss B."/>
            <person name="Renner T."/>
            <person name="Rombauts S."/>
            <person name="Rushton P."/>
            <person name="Sanderfoot A."/>
            <person name="Schween G."/>
            <person name="Shiu S.-H."/>
            <person name="Stueber K."/>
            <person name="Theodoulou F.L."/>
            <person name="Tu H."/>
            <person name="Van de Peer Y."/>
            <person name="Verrier P.J."/>
            <person name="Waters E."/>
            <person name="Wood A."/>
            <person name="Yang L."/>
            <person name="Cove D."/>
            <person name="Cuming A."/>
            <person name="Hasebe M."/>
            <person name="Lucas S."/>
            <person name="Mishler D.B."/>
            <person name="Reski R."/>
            <person name="Grigoriev I."/>
            <person name="Quatrano R.S."/>
            <person name="Boore J.L."/>
        </authorList>
    </citation>
    <scope>NUCLEOTIDE SEQUENCE [LARGE SCALE GENOMIC DNA]</scope>
    <source>
        <strain evidence="2 3">cv. Gransden 2004</strain>
    </source>
</reference>
<dbReference type="EnsemblPlants" id="Pp3c16_720V3.1">
    <property type="protein sequence ID" value="PAC:32984594.CDS.1"/>
    <property type="gene ID" value="Pp3c16_720"/>
</dbReference>
<evidence type="ECO:0000313" key="1">
    <source>
        <dbReference type="EMBL" id="PNR37166.1"/>
    </source>
</evidence>